<keyword evidence="7" id="KW-0325">Glycoprotein</keyword>
<dbReference type="GeneID" id="113497236"/>
<evidence type="ECO:0000256" key="2">
    <source>
        <dbReference type="ARBA" id="ARBA00022475"/>
    </source>
</evidence>
<proteinExistence type="predicted"/>
<comment type="subcellular location">
    <subcellularLocation>
        <location evidence="1">Cell membrane</location>
        <topology evidence="1">Multi-pass membrane protein</topology>
    </subcellularLocation>
</comment>
<feature type="chain" id="PRO_5028973730" evidence="9">
    <location>
        <begin position="18"/>
        <end position="588"/>
    </location>
</feature>
<dbReference type="AlphaFoldDB" id="A0A7E5VVZ3"/>
<dbReference type="InterPro" id="IPR056198">
    <property type="entry name" value="LBD_receptor"/>
</dbReference>
<evidence type="ECO:0000256" key="8">
    <source>
        <dbReference type="SAM" id="Phobius"/>
    </source>
</evidence>
<keyword evidence="5 8" id="KW-0472">Membrane</keyword>
<sequence length="588" mass="68094">MLVVYLITFVLYHSGNCFKILPTTTYNENIFQCVTSIIHKYFTEGSVITHVGNNVDDRELLQAINNANIITMVSRQAPIKLIIPHEAYLISAYNASHFAKNFKKLTRESAWNPLARFLILVEELKETELNVIFDTLLRWQVINVVVVKSTEDPLLYTYNPYDNYNCGKRYDTVINYGKCSHAHSLDLYPEKAVTGLRNCTLDVVISHWPPFTIVYSRDSNNISSELAKGLEPYLLRLMGETQGFKVNILDDYDSENISTVSSDMRATGTLKKLQDHEVDAVIGGMLLIPSRALAFSFIDGHLGYIDEIRFIVKRASFMPDWKYLYLEFNLTIWALLILCILLYSVLLILLLRPKDKTYVVFWVLESLILHGRNVRSRQSVKYVLILWVWFSYFMSTFYQSSLVSLTTNPLEDFQISTEEDIAKYKLKPCFSKVMGVYYIESIQSNDEFFGSAECSDLLDSVKSVMESDNLYTIMQYGAYSYHKEKFYDQYGRPRIMSLPKPYSKVIYATYVDKGFPILHTLRCQAFQLRENGIVAKILKDMYYLQRLKHIFQAKEFRGSLLIPWRVYGIGYGISVAIFILEIICHNEK</sequence>
<feature type="transmembrane region" description="Helical" evidence="8">
    <location>
        <begin position="382"/>
        <end position="400"/>
    </location>
</feature>
<dbReference type="PANTHER" id="PTHR42643:SF30">
    <property type="entry name" value="IONOTROPIC RECEPTOR 40A-RELATED"/>
    <property type="match status" value="1"/>
</dbReference>
<keyword evidence="2" id="KW-1003">Cell membrane</keyword>
<feature type="transmembrane region" description="Helical" evidence="8">
    <location>
        <begin position="330"/>
        <end position="351"/>
    </location>
</feature>
<dbReference type="SUPFAM" id="SSF53850">
    <property type="entry name" value="Periplasmic binding protein-like II"/>
    <property type="match status" value="1"/>
</dbReference>
<evidence type="ECO:0000256" key="6">
    <source>
        <dbReference type="ARBA" id="ARBA00023170"/>
    </source>
</evidence>
<evidence type="ECO:0000256" key="1">
    <source>
        <dbReference type="ARBA" id="ARBA00004651"/>
    </source>
</evidence>
<evidence type="ECO:0000313" key="11">
    <source>
        <dbReference type="Proteomes" id="UP000322000"/>
    </source>
</evidence>
<evidence type="ECO:0000259" key="10">
    <source>
        <dbReference type="Pfam" id="PF24061"/>
    </source>
</evidence>
<dbReference type="PANTHER" id="PTHR42643">
    <property type="entry name" value="IONOTROPIC RECEPTOR 20A-RELATED"/>
    <property type="match status" value="1"/>
</dbReference>
<dbReference type="InterPro" id="IPR052192">
    <property type="entry name" value="Insect_Ionotropic_Sensory_Rcpt"/>
</dbReference>
<dbReference type="OrthoDB" id="7457888at2759"/>
<organism evidence="11 12">
    <name type="scientific">Trichoplusia ni</name>
    <name type="common">Cabbage looper</name>
    <dbReference type="NCBI Taxonomy" id="7111"/>
    <lineage>
        <taxon>Eukaryota</taxon>
        <taxon>Metazoa</taxon>
        <taxon>Ecdysozoa</taxon>
        <taxon>Arthropoda</taxon>
        <taxon>Hexapoda</taxon>
        <taxon>Insecta</taxon>
        <taxon>Pterygota</taxon>
        <taxon>Neoptera</taxon>
        <taxon>Endopterygota</taxon>
        <taxon>Lepidoptera</taxon>
        <taxon>Glossata</taxon>
        <taxon>Ditrysia</taxon>
        <taxon>Noctuoidea</taxon>
        <taxon>Noctuidae</taxon>
        <taxon>Plusiinae</taxon>
        <taxon>Trichoplusia</taxon>
    </lineage>
</organism>
<evidence type="ECO:0000256" key="5">
    <source>
        <dbReference type="ARBA" id="ARBA00023136"/>
    </source>
</evidence>
<keyword evidence="9" id="KW-0732">Signal</keyword>
<evidence type="ECO:0000313" key="12">
    <source>
        <dbReference type="RefSeq" id="XP_026732498.1"/>
    </source>
</evidence>
<feature type="domain" description="Putative ionotropic receptor ligand binding" evidence="10">
    <location>
        <begin position="117"/>
        <end position="191"/>
    </location>
</feature>
<feature type="transmembrane region" description="Helical" evidence="8">
    <location>
        <begin position="564"/>
        <end position="584"/>
    </location>
</feature>
<keyword evidence="6" id="KW-0675">Receptor</keyword>
<dbReference type="InParanoid" id="A0A7E5VVZ3"/>
<evidence type="ECO:0000256" key="9">
    <source>
        <dbReference type="SAM" id="SignalP"/>
    </source>
</evidence>
<keyword evidence="3 8" id="KW-0812">Transmembrane</keyword>
<keyword evidence="4 8" id="KW-1133">Transmembrane helix</keyword>
<evidence type="ECO:0000256" key="3">
    <source>
        <dbReference type="ARBA" id="ARBA00022692"/>
    </source>
</evidence>
<evidence type="ECO:0000256" key="7">
    <source>
        <dbReference type="ARBA" id="ARBA00023180"/>
    </source>
</evidence>
<evidence type="ECO:0000256" key="4">
    <source>
        <dbReference type="ARBA" id="ARBA00022989"/>
    </source>
</evidence>
<dbReference type="Proteomes" id="UP000322000">
    <property type="component" value="Chromosome 9"/>
</dbReference>
<dbReference type="KEGG" id="tnl:113497236"/>
<dbReference type="Pfam" id="PF24061">
    <property type="entry name" value="LBD_receptor"/>
    <property type="match status" value="1"/>
</dbReference>
<gene>
    <name evidence="12" type="primary">LOC113497236</name>
</gene>
<dbReference type="RefSeq" id="XP_026732498.1">
    <property type="nucleotide sequence ID" value="XM_026876697.1"/>
</dbReference>
<accession>A0A7E5VVZ3</accession>
<protein>
    <submittedName>
        <fullName evidence="12">Uncharacterized protein LOC113497236</fullName>
    </submittedName>
</protein>
<reference evidence="12" key="1">
    <citation type="submission" date="2025-08" db="UniProtKB">
        <authorList>
            <consortium name="RefSeq"/>
        </authorList>
    </citation>
    <scope>IDENTIFICATION</scope>
</reference>
<keyword evidence="11" id="KW-1185">Reference proteome</keyword>
<dbReference type="Gene3D" id="3.40.190.10">
    <property type="entry name" value="Periplasmic binding protein-like II"/>
    <property type="match status" value="1"/>
</dbReference>
<feature type="signal peptide" evidence="9">
    <location>
        <begin position="1"/>
        <end position="17"/>
    </location>
</feature>
<dbReference type="GO" id="GO:0005886">
    <property type="term" value="C:plasma membrane"/>
    <property type="evidence" value="ECO:0007669"/>
    <property type="project" value="UniProtKB-SubCell"/>
</dbReference>
<name>A0A7E5VVZ3_TRINI</name>